<dbReference type="RefSeq" id="XP_013400339.1">
    <property type="nucleotide sequence ID" value="XM_013544885.1"/>
</dbReference>
<evidence type="ECO:0000313" key="3">
    <source>
        <dbReference type="RefSeq" id="XP_013400339.1"/>
    </source>
</evidence>
<dbReference type="GeneID" id="106166351"/>
<feature type="region of interest" description="Disordered" evidence="1">
    <location>
        <begin position="66"/>
        <end position="174"/>
    </location>
</feature>
<organism evidence="2 3">
    <name type="scientific">Lingula anatina</name>
    <name type="common">Brachiopod</name>
    <name type="synonym">Lingula unguis</name>
    <dbReference type="NCBI Taxonomy" id="7574"/>
    <lineage>
        <taxon>Eukaryota</taxon>
        <taxon>Metazoa</taxon>
        <taxon>Spiralia</taxon>
        <taxon>Lophotrochozoa</taxon>
        <taxon>Brachiopoda</taxon>
        <taxon>Linguliformea</taxon>
        <taxon>Lingulata</taxon>
        <taxon>Lingulida</taxon>
        <taxon>Linguloidea</taxon>
        <taxon>Lingulidae</taxon>
        <taxon>Lingula</taxon>
    </lineage>
</organism>
<proteinExistence type="predicted"/>
<keyword evidence="2" id="KW-1185">Reference proteome</keyword>
<dbReference type="Proteomes" id="UP000085678">
    <property type="component" value="Unplaced"/>
</dbReference>
<feature type="compositionally biased region" description="Basic and acidic residues" evidence="1">
    <location>
        <begin position="1"/>
        <end position="12"/>
    </location>
</feature>
<feature type="compositionally biased region" description="Basic and acidic residues" evidence="1">
    <location>
        <begin position="118"/>
        <end position="134"/>
    </location>
</feature>
<dbReference type="AlphaFoldDB" id="A0A1S3IS30"/>
<evidence type="ECO:0000313" key="2">
    <source>
        <dbReference type="Proteomes" id="UP000085678"/>
    </source>
</evidence>
<feature type="compositionally biased region" description="Basic residues" evidence="1">
    <location>
        <begin position="90"/>
        <end position="101"/>
    </location>
</feature>
<feature type="region of interest" description="Disordered" evidence="1">
    <location>
        <begin position="1"/>
        <end position="30"/>
    </location>
</feature>
<feature type="region of interest" description="Disordered" evidence="1">
    <location>
        <begin position="300"/>
        <end position="325"/>
    </location>
</feature>
<name>A0A1S3IS30_LINAN</name>
<accession>A0A1S3IS30</accession>
<dbReference type="InParanoid" id="A0A1S3IS30"/>
<gene>
    <name evidence="3" type="primary">LOC106166351</name>
</gene>
<reference evidence="3" key="1">
    <citation type="submission" date="2025-08" db="UniProtKB">
        <authorList>
            <consortium name="RefSeq"/>
        </authorList>
    </citation>
    <scope>IDENTIFICATION</scope>
    <source>
        <tissue evidence="3">Gonads</tissue>
    </source>
</reference>
<protein>
    <submittedName>
        <fullName evidence="3">Uncharacterized protein LOC106166351</fullName>
    </submittedName>
</protein>
<sequence>MITKEERADQSAKSKKPAFPSDINLRDTDEKDVAKMNVDELIENMTSDTIDGCIHLLEQLKVNELVNESESSDSDSESDDPEVPPVKEPKPKKKKKRKSKKQKESFHRPKNLTPEVIPESRKKTKSVVEFDRPKSAALPAIHTPRNSADEVKRSKKQLNPLQAPSSASSARPVKVKSGPLFINRYEGRSNGGIPCFSQERCSERAAKRMSDMRKRMEEERQKESYYLSEEARYKRYMALTHTMQMQKYQTQEDIRQTFHSAMYDGPIKTHYHHGGDLSPRLLAVGSPVSPNGIKQFEASESDSLSGFDSDHHNPPGAGGAAPLPLSALSTPYTNRCTTPPPPLIPVPVYQPHQQLITDVDPQVTKYNSVFGKFSSRNVLKSKPPFRQPHAMHPTRLVHPDEAYLAKLVSKVNDPSVKEEFITSAWDHLSHPKTDAFIPARSGRGPSELFGSSRNAPPHVMSKEYTDALLDSIRHITVTQPLNIGDTGVRWSKQERHSTCE</sequence>
<feature type="compositionally biased region" description="Polar residues" evidence="1">
    <location>
        <begin position="157"/>
        <end position="169"/>
    </location>
</feature>
<dbReference type="KEGG" id="lak:106166351"/>
<feature type="compositionally biased region" description="Acidic residues" evidence="1">
    <location>
        <begin position="70"/>
        <end position="82"/>
    </location>
</feature>
<evidence type="ECO:0000256" key="1">
    <source>
        <dbReference type="SAM" id="MobiDB-lite"/>
    </source>
</evidence>
<dbReference type="OrthoDB" id="6152547at2759"/>